<dbReference type="GO" id="GO:0005634">
    <property type="term" value="C:nucleus"/>
    <property type="evidence" value="ECO:0007669"/>
    <property type="project" value="UniProtKB-SubCell"/>
</dbReference>
<dbReference type="GO" id="GO:0006357">
    <property type="term" value="P:regulation of transcription by RNA polymerase II"/>
    <property type="evidence" value="ECO:0007669"/>
    <property type="project" value="TreeGrafter"/>
</dbReference>
<reference evidence="5 6" key="1">
    <citation type="journal article" date="2019" name="J. Hered.">
        <title>An Improved Genome Assembly for Drosophila navojoa, the Basal Species in the mojavensis Cluster.</title>
        <authorList>
            <person name="Vanderlinde T."/>
            <person name="Dupim E.G."/>
            <person name="Nazario-Yepiz N.O."/>
            <person name="Carvalho A.B."/>
        </authorList>
    </citation>
    <scope>NUCLEOTIDE SEQUENCE [LARGE SCALE GENOMIC DNA]</scope>
    <source>
        <strain evidence="5">Navoj_Jal97</strain>
        <tissue evidence="5">Whole organism</tissue>
    </source>
</reference>
<evidence type="ECO:0000313" key="6">
    <source>
        <dbReference type="Proteomes" id="UP000295192"/>
    </source>
</evidence>
<sequence length="341" mass="38809">MKLDNFRLIDEVRKRRALWDSTMQHCARKDVGALQWQEVANKMNLDVLTCKKRFKGLRDSYRTEIRKIQQKRIPNSNWPYFRALEFLRDIFDPDKLVSFSPVPFDIDNDFSDFEQNKLDDFVIDVDNDDSFDFDVMGDIFKRDTVDSQIHDSSSEHSVIRRQNIDVPNTCTTMNRSDVETSPGLLSPLLPKARAAKRAKRRKTSSSTDGAYQNGHTTTNTKSTPVPATADSTAKDDPDYNFLISLLPHVKTLSSLNNMKFRTEVSRMLMEMNQQDMQSTEHLGASSLPKLNPASSAGVYNHEHDSDTTKYSTGTGSMNGSAFLAHSSMIECDVKIENEPLY</sequence>
<comment type="caution">
    <text evidence="5">The sequence shown here is derived from an EMBL/GenBank/DDBJ whole genome shotgun (WGS) entry which is preliminary data.</text>
</comment>
<dbReference type="PANTHER" id="PTHR12243">
    <property type="entry name" value="MADF DOMAIN TRANSCRIPTION FACTOR"/>
    <property type="match status" value="1"/>
</dbReference>
<dbReference type="GO" id="GO:0003677">
    <property type="term" value="F:DNA binding"/>
    <property type="evidence" value="ECO:0007669"/>
    <property type="project" value="InterPro"/>
</dbReference>
<feature type="domain" description="MADF" evidence="3">
    <location>
        <begin position="7"/>
        <end position="92"/>
    </location>
</feature>
<dbReference type="KEGG" id="dnv:108650042"/>
<evidence type="ECO:0000256" key="2">
    <source>
        <dbReference type="SAM" id="MobiDB-lite"/>
    </source>
</evidence>
<gene>
    <name evidence="5" type="ORF">AWZ03_000343</name>
</gene>
<keyword evidence="6" id="KW-1185">Reference proteome</keyword>
<evidence type="ECO:0000313" key="5">
    <source>
        <dbReference type="EMBL" id="TDG53528.1"/>
    </source>
</evidence>
<accession>A0A484BXH1</accession>
<proteinExistence type="predicted"/>
<dbReference type="InterPro" id="IPR039353">
    <property type="entry name" value="TF_Adf1"/>
</dbReference>
<evidence type="ECO:0000256" key="1">
    <source>
        <dbReference type="PROSITE-ProRule" id="PRU00371"/>
    </source>
</evidence>
<dbReference type="PROSITE" id="PS51029">
    <property type="entry name" value="MADF"/>
    <property type="match status" value="1"/>
</dbReference>
<feature type="compositionally biased region" description="Polar residues" evidence="2">
    <location>
        <begin position="204"/>
        <end position="231"/>
    </location>
</feature>
<dbReference type="PROSITE" id="PS51031">
    <property type="entry name" value="BESS"/>
    <property type="match status" value="1"/>
</dbReference>
<evidence type="ECO:0000259" key="3">
    <source>
        <dbReference type="PROSITE" id="PS51029"/>
    </source>
</evidence>
<dbReference type="InterPro" id="IPR004210">
    <property type="entry name" value="BESS_motif"/>
</dbReference>
<dbReference type="InterPro" id="IPR006578">
    <property type="entry name" value="MADF-dom"/>
</dbReference>
<evidence type="ECO:0008006" key="7">
    <source>
        <dbReference type="Google" id="ProtNLM"/>
    </source>
</evidence>
<dbReference type="EMBL" id="LSRL02000001">
    <property type="protein sequence ID" value="TDG53528.1"/>
    <property type="molecule type" value="Genomic_DNA"/>
</dbReference>
<dbReference type="GO" id="GO:0005667">
    <property type="term" value="C:transcription regulator complex"/>
    <property type="evidence" value="ECO:0007669"/>
    <property type="project" value="TreeGrafter"/>
</dbReference>
<feature type="region of interest" description="Disordered" evidence="2">
    <location>
        <begin position="168"/>
        <end position="236"/>
    </location>
</feature>
<dbReference type="SMART" id="SM00595">
    <property type="entry name" value="MADF"/>
    <property type="match status" value="1"/>
</dbReference>
<organism evidence="5 6">
    <name type="scientific">Drosophila navojoa</name>
    <name type="common">Fruit fly</name>
    <dbReference type="NCBI Taxonomy" id="7232"/>
    <lineage>
        <taxon>Eukaryota</taxon>
        <taxon>Metazoa</taxon>
        <taxon>Ecdysozoa</taxon>
        <taxon>Arthropoda</taxon>
        <taxon>Hexapoda</taxon>
        <taxon>Insecta</taxon>
        <taxon>Pterygota</taxon>
        <taxon>Neoptera</taxon>
        <taxon>Endopterygota</taxon>
        <taxon>Diptera</taxon>
        <taxon>Brachycera</taxon>
        <taxon>Muscomorpha</taxon>
        <taxon>Ephydroidea</taxon>
        <taxon>Drosophilidae</taxon>
        <taxon>Drosophila</taxon>
    </lineage>
</organism>
<name>A0A484BXH1_DRONA</name>
<dbReference type="Pfam" id="PF10545">
    <property type="entry name" value="MADF_DNA_bdg"/>
    <property type="match status" value="1"/>
</dbReference>
<dbReference type="STRING" id="7232.A0A484BXH1"/>
<dbReference type="OrthoDB" id="5984255at2759"/>
<comment type="subcellular location">
    <subcellularLocation>
        <location evidence="1">Nucleus</location>
    </subcellularLocation>
</comment>
<feature type="domain" description="BESS" evidence="4">
    <location>
        <begin position="235"/>
        <end position="274"/>
    </location>
</feature>
<keyword evidence="1" id="KW-0539">Nucleus</keyword>
<evidence type="ECO:0000259" key="4">
    <source>
        <dbReference type="PROSITE" id="PS51031"/>
    </source>
</evidence>
<dbReference type="OMA" id="SMIECDV"/>
<feature type="compositionally biased region" description="Basic residues" evidence="2">
    <location>
        <begin position="193"/>
        <end position="203"/>
    </location>
</feature>
<dbReference type="Pfam" id="PF02944">
    <property type="entry name" value="BESS"/>
    <property type="match status" value="1"/>
</dbReference>
<protein>
    <recommendedName>
        <fullName evidence="7">MADF domain-containing protein</fullName>
    </recommendedName>
</protein>
<dbReference type="PANTHER" id="PTHR12243:SF64">
    <property type="entry name" value="DORSAL INTERACTING PROTEIN 3-RELATED"/>
    <property type="match status" value="1"/>
</dbReference>
<dbReference type="Proteomes" id="UP000295192">
    <property type="component" value="Unassembled WGS sequence"/>
</dbReference>
<dbReference type="AlphaFoldDB" id="A0A484BXH1"/>